<reference evidence="4 5" key="1">
    <citation type="submission" date="2019-03" db="EMBL/GenBank/DDBJ databases">
        <title>Genomic Encyclopedia of Type Strains, Phase IV (KMG-IV): sequencing the most valuable type-strain genomes for metagenomic binning, comparative biology and taxonomic classification.</title>
        <authorList>
            <person name="Goeker M."/>
        </authorList>
    </citation>
    <scope>NUCLEOTIDE SEQUENCE [LARGE SCALE GENOMIC DNA]</scope>
    <source>
        <strain evidence="4 5">DSM 28697</strain>
    </source>
</reference>
<protein>
    <submittedName>
        <fullName evidence="4">Carbohydrate ABC transporter substrate-binding protein (CUT1 family)</fullName>
    </submittedName>
</protein>
<dbReference type="PANTHER" id="PTHR30061">
    <property type="entry name" value="MALTOSE-BINDING PERIPLASMIC PROTEIN"/>
    <property type="match status" value="1"/>
</dbReference>
<dbReference type="Gene3D" id="3.40.190.10">
    <property type="entry name" value="Periplasmic binding protein-like II"/>
    <property type="match status" value="2"/>
</dbReference>
<name>A0A4R6U5K3_9BACI</name>
<dbReference type="AlphaFoldDB" id="A0A4R6U5K3"/>
<evidence type="ECO:0000256" key="2">
    <source>
        <dbReference type="ARBA" id="ARBA00022448"/>
    </source>
</evidence>
<dbReference type="PANTHER" id="PTHR30061:SF50">
    <property type="entry name" value="MALTOSE_MALTODEXTRIN-BINDING PERIPLASMIC PROTEIN"/>
    <property type="match status" value="1"/>
</dbReference>
<proteinExistence type="inferred from homology"/>
<dbReference type="GO" id="GO:0055052">
    <property type="term" value="C:ATP-binding cassette (ABC) transporter complex, substrate-binding subunit-containing"/>
    <property type="evidence" value="ECO:0007669"/>
    <property type="project" value="TreeGrafter"/>
</dbReference>
<dbReference type="Pfam" id="PF13416">
    <property type="entry name" value="SBP_bac_8"/>
    <property type="match status" value="1"/>
</dbReference>
<dbReference type="InterPro" id="IPR006059">
    <property type="entry name" value="SBP"/>
</dbReference>
<dbReference type="GO" id="GO:0042956">
    <property type="term" value="P:maltodextrin transmembrane transport"/>
    <property type="evidence" value="ECO:0007669"/>
    <property type="project" value="TreeGrafter"/>
</dbReference>
<dbReference type="GO" id="GO:0015768">
    <property type="term" value="P:maltose transport"/>
    <property type="evidence" value="ECO:0007669"/>
    <property type="project" value="TreeGrafter"/>
</dbReference>
<dbReference type="GO" id="GO:1901982">
    <property type="term" value="F:maltose binding"/>
    <property type="evidence" value="ECO:0007669"/>
    <property type="project" value="TreeGrafter"/>
</dbReference>
<dbReference type="SUPFAM" id="SSF53850">
    <property type="entry name" value="Periplasmic binding protein-like II"/>
    <property type="match status" value="1"/>
</dbReference>
<dbReference type="EMBL" id="SNYJ01000007">
    <property type="protein sequence ID" value="TDQ39765.1"/>
    <property type="molecule type" value="Genomic_DNA"/>
</dbReference>
<gene>
    <name evidence="4" type="ORF">EV213_107132</name>
</gene>
<accession>A0A4R6U5K3</accession>
<evidence type="ECO:0000313" key="4">
    <source>
        <dbReference type="EMBL" id="TDQ39765.1"/>
    </source>
</evidence>
<sequence length="476" mass="52068">MLIPPVCKTSLYDIISITKSQMPFLATNRERVNGMKKQQIKWVMLCLLCILTACGGNSSSAPSAPASNETNNQEAETFTTTLTEPVELEFWHAMTGDHETALKAIVDTFNSEHENITVKPVPQGNYGDLQQKIMAAAKAKNLPAIAQATSDAVPMYAANDFLISFTPYVENEEVGLSEEELEDVVEVFRASSQWNNEYYAMPFSKSTRILFYNQGLLEENGQEVPTTWGEVRSVAEAITTDTVTGMGFENDLLSEFQAVLKQMGGQYMEEETGEITFNTDEGIAALTLIDSMIADGIARTAGEDGFMSNPFGRGDVGMYIGSSAGLPFVAAAAEGNIEWGASTLPSFEGTEATQFAGNDVVAFNQGTQEEQLASWLFAKYLISPEVTADWSMKTGYLPVRYSAQELPEYQAYVEENPGHAVGTKQFDAGFFTARLENSNAVRTIVNEEIENAILDRKSVEEALLAAEERGTEELGN</sequence>
<dbReference type="Proteomes" id="UP000295632">
    <property type="component" value="Unassembled WGS sequence"/>
</dbReference>
<comment type="caution">
    <text evidence="4">The sequence shown here is derived from an EMBL/GenBank/DDBJ whole genome shotgun (WGS) entry which is preliminary data.</text>
</comment>
<comment type="similarity">
    <text evidence="1">Belongs to the bacterial solute-binding protein 1 family.</text>
</comment>
<evidence type="ECO:0000256" key="3">
    <source>
        <dbReference type="ARBA" id="ARBA00022729"/>
    </source>
</evidence>
<organism evidence="4 5">
    <name type="scientific">Aureibacillus halotolerans</name>
    <dbReference type="NCBI Taxonomy" id="1508390"/>
    <lineage>
        <taxon>Bacteria</taxon>
        <taxon>Bacillati</taxon>
        <taxon>Bacillota</taxon>
        <taxon>Bacilli</taxon>
        <taxon>Bacillales</taxon>
        <taxon>Bacillaceae</taxon>
        <taxon>Aureibacillus</taxon>
    </lineage>
</organism>
<keyword evidence="2" id="KW-0813">Transport</keyword>
<keyword evidence="5" id="KW-1185">Reference proteome</keyword>
<evidence type="ECO:0000256" key="1">
    <source>
        <dbReference type="ARBA" id="ARBA00008520"/>
    </source>
</evidence>
<evidence type="ECO:0000313" key="5">
    <source>
        <dbReference type="Proteomes" id="UP000295632"/>
    </source>
</evidence>
<dbReference type="CDD" id="cd14748">
    <property type="entry name" value="PBP2_UgpB"/>
    <property type="match status" value="1"/>
</dbReference>
<keyword evidence="3" id="KW-0732">Signal</keyword>